<dbReference type="Gene3D" id="3.30.1450.10">
    <property type="match status" value="1"/>
</dbReference>
<dbReference type="Proteomes" id="UP000614272">
    <property type="component" value="Unassembled WGS sequence"/>
</dbReference>
<accession>A0ABQ1RAF2</accession>
<proteinExistence type="inferred from homology"/>
<dbReference type="PANTHER" id="PTHR37482:SF1">
    <property type="entry name" value="OUTER MEMBRANE PROTEIN ASSEMBLY FACTOR BAME"/>
    <property type="match status" value="1"/>
</dbReference>
<gene>
    <name evidence="4" type="primary">bamE</name>
    <name evidence="6" type="ORF">GCM10011357_19140</name>
</gene>
<keyword evidence="7" id="KW-1185">Reference proteome</keyword>
<dbReference type="InterPro" id="IPR026592">
    <property type="entry name" value="BamE"/>
</dbReference>
<feature type="domain" description="Outer membrane protein assembly factor BamE" evidence="5">
    <location>
        <begin position="41"/>
        <end position="110"/>
    </location>
</feature>
<keyword evidence="1 4" id="KW-0732">Signal</keyword>
<comment type="function">
    <text evidence="4">Part of the outer membrane protein assembly complex, which is involved in assembly and insertion of beta-barrel proteins into the outer membrane.</text>
</comment>
<comment type="caution">
    <text evidence="6">The sequence shown here is derived from an EMBL/GenBank/DDBJ whole genome shotgun (WGS) entry which is preliminary data.</text>
</comment>
<dbReference type="EMBL" id="BMGJ01000006">
    <property type="protein sequence ID" value="GGD63943.1"/>
    <property type="molecule type" value="Genomic_DNA"/>
</dbReference>
<name>A0ABQ1RAF2_9ALTE</name>
<dbReference type="InterPro" id="IPR037873">
    <property type="entry name" value="BamE-like"/>
</dbReference>
<evidence type="ECO:0000256" key="4">
    <source>
        <dbReference type="HAMAP-Rule" id="MF_00925"/>
    </source>
</evidence>
<evidence type="ECO:0000259" key="5">
    <source>
        <dbReference type="Pfam" id="PF04355"/>
    </source>
</evidence>
<evidence type="ECO:0000256" key="1">
    <source>
        <dbReference type="ARBA" id="ARBA00022729"/>
    </source>
</evidence>
<dbReference type="PANTHER" id="PTHR37482">
    <property type="entry name" value="OUTER MEMBRANE PROTEIN ASSEMBLY FACTOR BAME"/>
    <property type="match status" value="1"/>
</dbReference>
<dbReference type="InterPro" id="IPR007450">
    <property type="entry name" value="BamE_dom"/>
</dbReference>
<sequence>MQPLSEDRITMTYKKLLISLIILTSLQACQSWIYRIDIPQGNYLDQDDIDKLRVQMSREQVAFILGKPVIEDTFSDDKWYYVYTMKRGMGGKDVRKDLVLEFKDDALATMQGDFEQPENFNTPLNQQPE</sequence>
<dbReference type="Pfam" id="PF04355">
    <property type="entry name" value="BamE"/>
    <property type="match status" value="1"/>
</dbReference>
<dbReference type="HAMAP" id="MF_00925">
    <property type="entry name" value="OM_assembly_BamE"/>
    <property type="match status" value="1"/>
</dbReference>
<evidence type="ECO:0000256" key="3">
    <source>
        <dbReference type="ARBA" id="ARBA00023237"/>
    </source>
</evidence>
<comment type="similarity">
    <text evidence="4">Belongs to the BamE family.</text>
</comment>
<protein>
    <recommendedName>
        <fullName evidence="4">Outer membrane protein assembly factor BamE</fullName>
    </recommendedName>
</protein>
<keyword evidence="2 4" id="KW-0472">Membrane</keyword>
<comment type="subunit">
    <text evidence="4">Part of the Bam complex.</text>
</comment>
<keyword evidence="3 4" id="KW-0998">Cell outer membrane</keyword>
<comment type="subcellular location">
    <subcellularLocation>
        <location evidence="4">Cell outer membrane</location>
    </subcellularLocation>
</comment>
<reference evidence="7" key="1">
    <citation type="journal article" date="2019" name="Int. J. Syst. Evol. Microbiol.">
        <title>The Global Catalogue of Microorganisms (GCM) 10K type strain sequencing project: providing services to taxonomists for standard genome sequencing and annotation.</title>
        <authorList>
            <consortium name="The Broad Institute Genomics Platform"/>
            <consortium name="The Broad Institute Genome Sequencing Center for Infectious Disease"/>
            <person name="Wu L."/>
            <person name="Ma J."/>
        </authorList>
    </citation>
    <scope>NUCLEOTIDE SEQUENCE [LARGE SCALE GENOMIC DNA]</scope>
    <source>
        <strain evidence="7">CGMCC 1.12923</strain>
    </source>
</reference>
<evidence type="ECO:0000313" key="7">
    <source>
        <dbReference type="Proteomes" id="UP000614272"/>
    </source>
</evidence>
<evidence type="ECO:0000313" key="6">
    <source>
        <dbReference type="EMBL" id="GGD63943.1"/>
    </source>
</evidence>
<organism evidence="6 7">
    <name type="scientific">Lacimicrobium alkaliphilum</name>
    <dbReference type="NCBI Taxonomy" id="1526571"/>
    <lineage>
        <taxon>Bacteria</taxon>
        <taxon>Pseudomonadati</taxon>
        <taxon>Pseudomonadota</taxon>
        <taxon>Gammaproteobacteria</taxon>
        <taxon>Alteromonadales</taxon>
        <taxon>Alteromonadaceae</taxon>
        <taxon>Lacimicrobium</taxon>
    </lineage>
</organism>
<evidence type="ECO:0000256" key="2">
    <source>
        <dbReference type="ARBA" id="ARBA00023136"/>
    </source>
</evidence>